<evidence type="ECO:0000313" key="5">
    <source>
        <dbReference type="Proteomes" id="UP001497516"/>
    </source>
</evidence>
<keyword evidence="1" id="KW-0479">Metal-binding</keyword>
<keyword evidence="5" id="KW-1185">Reference proteome</keyword>
<organism evidence="4 5">
    <name type="scientific">Linum trigynum</name>
    <dbReference type="NCBI Taxonomy" id="586398"/>
    <lineage>
        <taxon>Eukaryota</taxon>
        <taxon>Viridiplantae</taxon>
        <taxon>Streptophyta</taxon>
        <taxon>Embryophyta</taxon>
        <taxon>Tracheophyta</taxon>
        <taxon>Spermatophyta</taxon>
        <taxon>Magnoliopsida</taxon>
        <taxon>eudicotyledons</taxon>
        <taxon>Gunneridae</taxon>
        <taxon>Pentapetalae</taxon>
        <taxon>rosids</taxon>
        <taxon>fabids</taxon>
        <taxon>Malpighiales</taxon>
        <taxon>Linaceae</taxon>
        <taxon>Linum</taxon>
    </lineage>
</organism>
<dbReference type="InterPro" id="IPR025476">
    <property type="entry name" value="Helitron_helicase-like"/>
</dbReference>
<dbReference type="Proteomes" id="UP001497516">
    <property type="component" value="Chromosome 6"/>
</dbReference>
<feature type="compositionally biased region" description="Pro residues" evidence="2">
    <location>
        <begin position="732"/>
        <end position="741"/>
    </location>
</feature>
<dbReference type="AlphaFoldDB" id="A0AAV2FF26"/>
<evidence type="ECO:0000259" key="3">
    <source>
        <dbReference type="PROSITE" id="PS50157"/>
    </source>
</evidence>
<keyword evidence="1" id="KW-0862">Zinc</keyword>
<feature type="region of interest" description="Disordered" evidence="2">
    <location>
        <begin position="1"/>
        <end position="44"/>
    </location>
</feature>
<dbReference type="PANTHER" id="PTHR45786">
    <property type="entry name" value="DNA BINDING PROTEIN-LIKE"/>
    <property type="match status" value="1"/>
</dbReference>
<proteinExistence type="predicted"/>
<dbReference type="InterPro" id="IPR013087">
    <property type="entry name" value="Znf_C2H2_type"/>
</dbReference>
<feature type="region of interest" description="Disordered" evidence="2">
    <location>
        <begin position="70"/>
        <end position="94"/>
    </location>
</feature>
<evidence type="ECO:0000256" key="1">
    <source>
        <dbReference type="PROSITE-ProRule" id="PRU00042"/>
    </source>
</evidence>
<dbReference type="PANTHER" id="PTHR45786:SF74">
    <property type="entry name" value="ATP-DEPENDENT DNA HELICASE"/>
    <property type="match status" value="1"/>
</dbReference>
<evidence type="ECO:0000313" key="4">
    <source>
        <dbReference type="EMBL" id="CAL1396899.1"/>
    </source>
</evidence>
<sequence>MSSAGQSTNLIPGHSSNRKRRRVMVAPSFAPPTPASNLPQRRRVSRIDRRSRLFPLLEASSLPIPEISAEPLQFPSADPSTAPSLTPDPSILPARQPQFTRTITHGLPDYECQFCGARFWYEERLSRHRSTTPIYTMCCQKGRVRLPFLQETPPYLEQLLGINGGPMAVHFREHIRSYNAAFSFTSFGAQLDARASRTRGPYSFVICGENYHCMGSLLPVDGQRPRYSQLYVFDPHTELADRLHHFSLPDASLRPDIVSGLMKLFDVTNELVKSFRRIRSQLADPVTANMRLRIVGARDTTNRQYDLPTGSELAGLIPGDFVPDKGERDIIIDHRSEGLKRITSVNPKFDALHFPVLFPYGEDGFHVQIPYDPVHVPATLKRKYITQREYYAFRLQHRDDEGQTLMRGGKALQHYIVDAFSTVEQNRLYYLRTHQEELRAELYQGLTDAFDRGDVTGDDVGHVVLPSSYTGSPRYMKQLYLDAMAVVHHHGSPDLFITFTCNSQWPEITESFRELCGTRSELKPQIVARVFRMKLNDLEDELTRSQFFGKTVAGIKTVEFQKRGLPHVHILLWLDEKHKLNSAVDIDATITAELPDPEQDPVGYEMATKFMLHGPCGSDNPSNVCMKDGSCSKIFPKSFNSETTTDQYGYTVYRRRDTGISAPKGSAVLDNRYIVPYNRNLLVLFQAHINVELCHQGRLIKYLFKYITKGPDRSMVVAESHDQPSSSSTVTGPPPPIDEIK</sequence>
<name>A0AAV2FF26_9ROSI</name>
<feature type="domain" description="C2H2-type" evidence="3">
    <location>
        <begin position="110"/>
        <end position="136"/>
    </location>
</feature>
<evidence type="ECO:0000256" key="2">
    <source>
        <dbReference type="SAM" id="MobiDB-lite"/>
    </source>
</evidence>
<dbReference type="GO" id="GO:0008270">
    <property type="term" value="F:zinc ion binding"/>
    <property type="evidence" value="ECO:0007669"/>
    <property type="project" value="UniProtKB-KW"/>
</dbReference>
<keyword evidence="1" id="KW-0863">Zinc-finger</keyword>
<feature type="region of interest" description="Disordered" evidence="2">
    <location>
        <begin position="717"/>
        <end position="741"/>
    </location>
</feature>
<reference evidence="4 5" key="1">
    <citation type="submission" date="2024-04" db="EMBL/GenBank/DDBJ databases">
        <authorList>
            <person name="Fracassetti M."/>
        </authorList>
    </citation>
    <scope>NUCLEOTIDE SEQUENCE [LARGE SCALE GENOMIC DNA]</scope>
</reference>
<gene>
    <name evidence="4" type="ORF">LTRI10_LOCUS37239</name>
</gene>
<dbReference type="Pfam" id="PF14214">
    <property type="entry name" value="Helitron_like_N"/>
    <property type="match status" value="1"/>
</dbReference>
<dbReference type="EMBL" id="OZ034819">
    <property type="protein sequence ID" value="CAL1396899.1"/>
    <property type="molecule type" value="Genomic_DNA"/>
</dbReference>
<dbReference type="PROSITE" id="PS50157">
    <property type="entry name" value="ZINC_FINGER_C2H2_2"/>
    <property type="match status" value="1"/>
</dbReference>
<feature type="compositionally biased region" description="Polar residues" evidence="2">
    <location>
        <begin position="1"/>
        <end position="10"/>
    </location>
</feature>
<accession>A0AAV2FF26</accession>
<protein>
    <recommendedName>
        <fullName evidence="3">C2H2-type domain-containing protein</fullName>
    </recommendedName>
</protein>